<organism evidence="8 9">
    <name type="scientific">Botryosphaeria dothidea</name>
    <dbReference type="NCBI Taxonomy" id="55169"/>
    <lineage>
        <taxon>Eukaryota</taxon>
        <taxon>Fungi</taxon>
        <taxon>Dikarya</taxon>
        <taxon>Ascomycota</taxon>
        <taxon>Pezizomycotina</taxon>
        <taxon>Dothideomycetes</taxon>
        <taxon>Dothideomycetes incertae sedis</taxon>
        <taxon>Botryosphaeriales</taxon>
        <taxon>Botryosphaeriaceae</taxon>
        <taxon>Botryosphaeria</taxon>
    </lineage>
</organism>
<feature type="transmembrane region" description="Helical" evidence="6">
    <location>
        <begin position="412"/>
        <end position="437"/>
    </location>
</feature>
<dbReference type="PANTHER" id="PTHR23502:SF157">
    <property type="entry name" value="MAJOR FACILITATOR SUPERFAMILY (MFS) PROFILE DOMAIN-CONTAINING PROTEIN-RELATED"/>
    <property type="match status" value="1"/>
</dbReference>
<feature type="transmembrane region" description="Helical" evidence="6">
    <location>
        <begin position="149"/>
        <end position="169"/>
    </location>
</feature>
<dbReference type="InterPro" id="IPR011701">
    <property type="entry name" value="MFS"/>
</dbReference>
<comment type="caution">
    <text evidence="8">The sequence shown here is derived from an EMBL/GenBank/DDBJ whole genome shotgun (WGS) entry which is preliminary data.</text>
</comment>
<name>A0A8H4IUV2_9PEZI</name>
<dbReference type="AlphaFoldDB" id="A0A8H4IUV2"/>
<comment type="subcellular location">
    <subcellularLocation>
        <location evidence="1">Membrane</location>
        <topology evidence="1">Multi-pass membrane protein</topology>
    </subcellularLocation>
</comment>
<feature type="transmembrane region" description="Helical" evidence="6">
    <location>
        <begin position="51"/>
        <end position="68"/>
    </location>
</feature>
<sequence>MAKNEHHTASISPALDEVLEEHGLKLGSDKYLRWHLHSHHHPRNWHWVRKCYDVGLIMFLEMTIYLLGEDVGGILLPPVSESFGRKSIYAAATFLNCIFCILVAAVPPGVKGSLVLVIFARGAAGIMGSVPETVAPGSLEDIFGPKERIWAVAAWTTASNVGVLMGPIYGSYVTTYLVWRWVFWIASIVMFTSFILTLFLRESRSTILLQRRLNLILSCTSTPSIPLRIRNPDAVPSLHAFLTDTLFRPLRLLITEPIVILCSALNAISFAMIYGLTEGLTVVYSNPVFHLPNRQTTSSLAFLPLIIGLFFSLPFRAYDVRRYNKSSTASSSSSSSSSSSIAIVTSPKPEEKLTSFAIAVPALALGLWAFAWTIPPLVPHAPLLLSLTTLVPVGFAINDLDAVLCGYMADAYTMYASSAFAAFSLLRSLCAAAFPLFAGSMFKKLGGNGAASVLAGVATLFCIAPWVLRRWGEKLREGSEFARCSAEMSEGCFGGGGNDRSASEDRLEIESPGGRAGGDRSVVARSALDA</sequence>
<evidence type="ECO:0000256" key="3">
    <source>
        <dbReference type="ARBA" id="ARBA00022989"/>
    </source>
</evidence>
<dbReference type="Gene3D" id="1.20.1250.20">
    <property type="entry name" value="MFS general substrate transporter like domains"/>
    <property type="match status" value="1"/>
</dbReference>
<dbReference type="Pfam" id="PF07690">
    <property type="entry name" value="MFS_1"/>
    <property type="match status" value="1"/>
</dbReference>
<evidence type="ECO:0000313" key="8">
    <source>
        <dbReference type="EMBL" id="KAF4307905.1"/>
    </source>
</evidence>
<keyword evidence="3 6" id="KW-1133">Transmembrane helix</keyword>
<accession>A0A8H4IUV2</accession>
<protein>
    <submittedName>
        <fullName evidence="8">Mfs multidrug transporter</fullName>
    </submittedName>
</protein>
<feature type="transmembrane region" description="Helical" evidence="6">
    <location>
        <begin position="380"/>
        <end position="400"/>
    </location>
</feature>
<dbReference type="GO" id="GO:0022857">
    <property type="term" value="F:transmembrane transporter activity"/>
    <property type="evidence" value="ECO:0007669"/>
    <property type="project" value="InterPro"/>
</dbReference>
<proteinExistence type="predicted"/>
<gene>
    <name evidence="8" type="ORF">GTA08_BOTSDO04580</name>
</gene>
<dbReference type="PROSITE" id="PS50850">
    <property type="entry name" value="MFS"/>
    <property type="match status" value="1"/>
</dbReference>
<evidence type="ECO:0000313" key="9">
    <source>
        <dbReference type="Proteomes" id="UP000572817"/>
    </source>
</evidence>
<reference evidence="8" key="1">
    <citation type="submission" date="2020-04" db="EMBL/GenBank/DDBJ databases">
        <title>Genome Assembly and Annotation of Botryosphaeria dothidea sdau 11-99, a Latent Pathogen of Apple Fruit Ring Rot in China.</title>
        <authorList>
            <person name="Yu C."/>
            <person name="Diao Y."/>
            <person name="Lu Q."/>
            <person name="Zhao J."/>
            <person name="Cui S."/>
            <person name="Peng C."/>
            <person name="He B."/>
            <person name="Liu H."/>
        </authorList>
    </citation>
    <scope>NUCLEOTIDE SEQUENCE [LARGE SCALE GENOMIC DNA]</scope>
    <source>
        <strain evidence="8">Sdau11-99</strain>
    </source>
</reference>
<feature type="transmembrane region" description="Helical" evidence="6">
    <location>
        <begin position="88"/>
        <end position="106"/>
    </location>
</feature>
<feature type="transmembrane region" description="Helical" evidence="6">
    <location>
        <begin position="353"/>
        <end position="374"/>
    </location>
</feature>
<dbReference type="InterPro" id="IPR036259">
    <property type="entry name" value="MFS_trans_sf"/>
</dbReference>
<evidence type="ECO:0000259" key="7">
    <source>
        <dbReference type="PROSITE" id="PS50850"/>
    </source>
</evidence>
<feature type="transmembrane region" description="Helical" evidence="6">
    <location>
        <begin position="297"/>
        <end position="315"/>
    </location>
</feature>
<dbReference type="Proteomes" id="UP000572817">
    <property type="component" value="Unassembled WGS sequence"/>
</dbReference>
<keyword evidence="9" id="KW-1185">Reference proteome</keyword>
<feature type="region of interest" description="Disordered" evidence="5">
    <location>
        <begin position="494"/>
        <end position="530"/>
    </location>
</feature>
<keyword evidence="2 6" id="KW-0812">Transmembrane</keyword>
<feature type="transmembrane region" description="Helical" evidence="6">
    <location>
        <begin position="449"/>
        <end position="468"/>
    </location>
</feature>
<dbReference type="PANTHER" id="PTHR23502">
    <property type="entry name" value="MAJOR FACILITATOR SUPERFAMILY"/>
    <property type="match status" value="1"/>
</dbReference>
<feature type="transmembrane region" description="Helical" evidence="6">
    <location>
        <begin position="258"/>
        <end position="277"/>
    </location>
</feature>
<evidence type="ECO:0000256" key="1">
    <source>
        <dbReference type="ARBA" id="ARBA00004141"/>
    </source>
</evidence>
<dbReference type="GO" id="GO:0016020">
    <property type="term" value="C:membrane"/>
    <property type="evidence" value="ECO:0007669"/>
    <property type="project" value="UniProtKB-SubCell"/>
</dbReference>
<dbReference type="OrthoDB" id="5410178at2759"/>
<evidence type="ECO:0000256" key="6">
    <source>
        <dbReference type="SAM" id="Phobius"/>
    </source>
</evidence>
<feature type="domain" description="Major facilitator superfamily (MFS) profile" evidence="7">
    <location>
        <begin position="1"/>
        <end position="473"/>
    </location>
</feature>
<keyword evidence="4 6" id="KW-0472">Membrane</keyword>
<evidence type="ECO:0000256" key="4">
    <source>
        <dbReference type="ARBA" id="ARBA00023136"/>
    </source>
</evidence>
<evidence type="ECO:0000256" key="2">
    <source>
        <dbReference type="ARBA" id="ARBA00022692"/>
    </source>
</evidence>
<evidence type="ECO:0000256" key="5">
    <source>
        <dbReference type="SAM" id="MobiDB-lite"/>
    </source>
</evidence>
<dbReference type="InterPro" id="IPR020846">
    <property type="entry name" value="MFS_dom"/>
</dbReference>
<dbReference type="SUPFAM" id="SSF103473">
    <property type="entry name" value="MFS general substrate transporter"/>
    <property type="match status" value="1"/>
</dbReference>
<feature type="transmembrane region" description="Helical" evidence="6">
    <location>
        <begin position="181"/>
        <end position="200"/>
    </location>
</feature>
<dbReference type="EMBL" id="WWBZ02000022">
    <property type="protein sequence ID" value="KAF4307905.1"/>
    <property type="molecule type" value="Genomic_DNA"/>
</dbReference>